<keyword evidence="2" id="KW-1185">Reference proteome</keyword>
<dbReference type="STRING" id="651182.TOL2_C24710"/>
<organism evidence="1 2">
    <name type="scientific">Desulfobacula toluolica (strain DSM 7467 / Tol2)</name>
    <dbReference type="NCBI Taxonomy" id="651182"/>
    <lineage>
        <taxon>Bacteria</taxon>
        <taxon>Pseudomonadati</taxon>
        <taxon>Thermodesulfobacteriota</taxon>
        <taxon>Desulfobacteria</taxon>
        <taxon>Desulfobacterales</taxon>
        <taxon>Desulfobacteraceae</taxon>
        <taxon>Desulfobacula</taxon>
    </lineage>
</organism>
<accession>K0NPA4</accession>
<proteinExistence type="predicted"/>
<dbReference type="HOGENOM" id="CLU_2878581_0_0_7"/>
<sequence length="63" mass="7619">MLKNFLCTILFQDNQVLVELFLYYYYSLINELYSDLLCKYPYKIFCLYARMSLADVLAILKRT</sequence>
<name>K0NPA4_DESTT</name>
<evidence type="ECO:0000313" key="1">
    <source>
        <dbReference type="EMBL" id="CCK80632.1"/>
    </source>
</evidence>
<dbReference type="KEGG" id="dto:TOL2_C24710"/>
<dbReference type="AlphaFoldDB" id="K0NPA4"/>
<evidence type="ECO:0000313" key="2">
    <source>
        <dbReference type="Proteomes" id="UP000007347"/>
    </source>
</evidence>
<protein>
    <submittedName>
        <fullName evidence="1">Uncharacterized protein</fullName>
    </submittedName>
</protein>
<reference evidence="1 2" key="1">
    <citation type="journal article" date="2013" name="Environ. Microbiol.">
        <title>Complete genome, catabolic sub-proteomes and key-metabolites of Desulfobacula toluolica Tol2, a marine, aromatic compound-degrading, sulfate-reducing bacterium.</title>
        <authorList>
            <person name="Wohlbrand L."/>
            <person name="Jacob J.H."/>
            <person name="Kube M."/>
            <person name="Mussmann M."/>
            <person name="Jarling R."/>
            <person name="Beck A."/>
            <person name="Amann R."/>
            <person name="Wilkes H."/>
            <person name="Reinhardt R."/>
            <person name="Rabus R."/>
        </authorList>
    </citation>
    <scope>NUCLEOTIDE SEQUENCE [LARGE SCALE GENOMIC DNA]</scope>
    <source>
        <strain evidence="2">DSM 7467 / Tol2</strain>
    </source>
</reference>
<gene>
    <name evidence="1" type="ordered locus">TOL2_C24710</name>
</gene>
<dbReference type="Proteomes" id="UP000007347">
    <property type="component" value="Chromosome"/>
</dbReference>
<dbReference type="EMBL" id="FO203503">
    <property type="protein sequence ID" value="CCK80632.1"/>
    <property type="molecule type" value="Genomic_DNA"/>
</dbReference>